<dbReference type="InterPro" id="IPR050490">
    <property type="entry name" value="Bact_solute-bd_prot1"/>
</dbReference>
<evidence type="ECO:0000313" key="1">
    <source>
        <dbReference type="EMBL" id="TNJ63928.1"/>
    </source>
</evidence>
<dbReference type="Gene3D" id="3.40.190.10">
    <property type="entry name" value="Periplasmic binding protein-like II"/>
    <property type="match status" value="2"/>
</dbReference>
<dbReference type="InterPro" id="IPR006059">
    <property type="entry name" value="SBP"/>
</dbReference>
<dbReference type="AlphaFoldDB" id="A0A5C4T4D2"/>
<dbReference type="CDD" id="cd13580">
    <property type="entry name" value="PBP2_AlgQ_like_1"/>
    <property type="match status" value="1"/>
</dbReference>
<dbReference type="Proteomes" id="UP000307943">
    <property type="component" value="Unassembled WGS sequence"/>
</dbReference>
<reference evidence="1 2" key="1">
    <citation type="submission" date="2019-05" db="EMBL/GenBank/DDBJ databases">
        <title>We sequenced the genome of Paenibacillus hemerocallicola KCTC 33185 for further insight into its adaptation and study the phylogeny of Paenibacillus.</title>
        <authorList>
            <person name="Narsing Rao M.P."/>
        </authorList>
    </citation>
    <scope>NUCLEOTIDE SEQUENCE [LARGE SCALE GENOMIC DNA]</scope>
    <source>
        <strain evidence="1 2">KCTC 33185</strain>
    </source>
</reference>
<gene>
    <name evidence="1" type="ORF">FE784_23175</name>
</gene>
<dbReference type="OrthoDB" id="9787283at2"/>
<dbReference type="EMBL" id="VDCQ01000036">
    <property type="protein sequence ID" value="TNJ63928.1"/>
    <property type="molecule type" value="Genomic_DNA"/>
</dbReference>
<dbReference type="Pfam" id="PF13416">
    <property type="entry name" value="SBP_bac_8"/>
    <property type="match status" value="1"/>
</dbReference>
<comment type="caution">
    <text evidence="1">The sequence shown here is derived from an EMBL/GenBank/DDBJ whole genome shotgun (WGS) entry which is preliminary data.</text>
</comment>
<evidence type="ECO:0000313" key="2">
    <source>
        <dbReference type="Proteomes" id="UP000307943"/>
    </source>
</evidence>
<organism evidence="1 2">
    <name type="scientific">Paenibacillus hemerocallicola</name>
    <dbReference type="NCBI Taxonomy" id="1172614"/>
    <lineage>
        <taxon>Bacteria</taxon>
        <taxon>Bacillati</taxon>
        <taxon>Bacillota</taxon>
        <taxon>Bacilli</taxon>
        <taxon>Bacillales</taxon>
        <taxon>Paenibacillaceae</taxon>
        <taxon>Paenibacillus</taxon>
    </lineage>
</organism>
<dbReference type="SUPFAM" id="SSF53850">
    <property type="entry name" value="Periplasmic binding protein-like II"/>
    <property type="match status" value="1"/>
</dbReference>
<proteinExistence type="predicted"/>
<dbReference type="PANTHER" id="PTHR43649:SF12">
    <property type="entry name" value="DIACETYLCHITOBIOSE BINDING PROTEIN DASA"/>
    <property type="match status" value="1"/>
</dbReference>
<accession>A0A5C4T4D2</accession>
<sequence length="893" mass="100151">MQRKPRIGAEYGGSVLIYNVELRVGNAAERLEHFVRVEQSGDVNIFVRGRFQHKGYKAAGPVILGVVKIRLRVYLQLVAKAELLPPKVGVVRFAVVRLGIQRIQPVRAALMDQKRILLVLNDDIMEVEHLVLADFPYPLHELVDRIVGRRPVHIAPIGQLIMEVQPDKRQLDRLELLLVPLDDMLQILGAVGRNFLMKVAVKKRIGKHIEGQQQNNNRYEPGQQLDEKRVRSQMPSLLACRLLWKRFLERGEEAVKSEPIRSAHPNNRITPGRPESITEKLSFDALVILFRTGAITGNNGKTGCWRHKGIGSMFKAVLRHASLWLMPYREYRSDDPKGRLHMNGGGGSRKAVFGLAAAMAMTAVLAGCTDDAEPSPAIPSAELSAQKEPAKYNPPIELWTVGTTANAPVYAQGDEMNDNEWSRYLRDSLGIIVKKRWEAPNDQLEQKTNLMIASGDIPDFFVATPTQLVQLQRADLIEPLSDVYPQYASVAVKTVIEQAGPEVLEAAKIDGKLMGIPFTGVAKESVPVLWIREDWRRKLDLPQPRTMDDLLLIAEAFTNRDPDGNGSNDTFGLGLDKLLNMAVGFFNGYHAYKGIWIRDSAGQLAYGSIQPEMKKAVGKLREMYRAGQIDADFGIKESAKVYQTLGSGKLGMVFGSISAATLYQQTPDSRWFAYAAPSADSRKTMVQHGLNLNNGFWVVKKGTPNPEAILRMADEFVRMFYANTKDDVYRRYNFDIASKTSIWMQSPVKLYKSYKNAEISAHLEPYLRSGKDPGDGEKALLTPEEREKYVQIKDYSSGKSADWSVIARNGLDGGGTVILEYVKNGQMLPDRYYGPPTKRMVQKQANLSRLEEEVLTKIIMGAPLEDFDKFVDDWRRLGGDEMTKEVNEWAGTK</sequence>
<keyword evidence="2" id="KW-1185">Reference proteome</keyword>
<dbReference type="PANTHER" id="PTHR43649">
    <property type="entry name" value="ARABINOSE-BINDING PROTEIN-RELATED"/>
    <property type="match status" value="1"/>
</dbReference>
<protein>
    <submittedName>
        <fullName evidence="1">Extracellular solute-binding protein</fullName>
    </submittedName>
</protein>
<name>A0A5C4T4D2_9BACL</name>